<evidence type="ECO:0000256" key="9">
    <source>
        <dbReference type="HAMAP-Rule" id="MF_00236"/>
    </source>
</evidence>
<keyword evidence="8 9" id="KW-0472">Membrane</keyword>
<keyword evidence="4 9" id="KW-0812">Transmembrane</keyword>
<dbReference type="InterPro" id="IPR003369">
    <property type="entry name" value="TatA/B/E"/>
</dbReference>
<sequence>MQTPFILFLGDIGGSEIMLIMVVILIFFGANKIPELARGLGKGIREFKDASTEIRKEFEQAGQPSQPSYTQQQTPVYDAQNPSSSSLSSPAASTPPVAETGSGFDPWAAPATASVLPTADADYSFENQNEDPAPPVTPTLPPNLAPEGTQPRQPYVPASPNPNV</sequence>
<proteinExistence type="inferred from homology"/>
<dbReference type="Pfam" id="PF02416">
    <property type="entry name" value="TatA_B_E"/>
    <property type="match status" value="1"/>
</dbReference>
<name>A0A1I5X0I3_HYMAR</name>
<evidence type="ECO:0000256" key="7">
    <source>
        <dbReference type="ARBA" id="ARBA00023010"/>
    </source>
</evidence>
<feature type="transmembrane region" description="Helical" evidence="9">
    <location>
        <begin position="6"/>
        <end position="28"/>
    </location>
</feature>
<feature type="compositionally biased region" description="Pro residues" evidence="10">
    <location>
        <begin position="132"/>
        <end position="144"/>
    </location>
</feature>
<comment type="function">
    <text evidence="9">Part of the twin-arginine translocation (Tat) system that transports large folded proteins containing a characteristic twin-arginine motif in their signal peptide across membranes. TatA could form the protein-conducting channel of the Tat system.</text>
</comment>
<dbReference type="STRING" id="1227077.SAMN04515668_1587"/>
<evidence type="ECO:0000256" key="10">
    <source>
        <dbReference type="SAM" id="MobiDB-lite"/>
    </source>
</evidence>
<dbReference type="AlphaFoldDB" id="A0A1I5X0I3"/>
<comment type="similarity">
    <text evidence="9">Belongs to the TatA/E family.</text>
</comment>
<comment type="subcellular location">
    <subcellularLocation>
        <location evidence="1 9">Cell membrane</location>
        <topology evidence="1 9">Single-pass membrane protein</topology>
    </subcellularLocation>
</comment>
<comment type="subunit">
    <text evidence="9">Forms a complex with TatC.</text>
</comment>
<evidence type="ECO:0000256" key="4">
    <source>
        <dbReference type="ARBA" id="ARBA00022692"/>
    </source>
</evidence>
<dbReference type="Gene3D" id="1.20.5.3310">
    <property type="match status" value="1"/>
</dbReference>
<dbReference type="EMBL" id="FOXS01000002">
    <property type="protein sequence ID" value="SFQ25515.1"/>
    <property type="molecule type" value="Genomic_DNA"/>
</dbReference>
<dbReference type="InterPro" id="IPR006312">
    <property type="entry name" value="TatA/E"/>
</dbReference>
<dbReference type="NCBIfam" id="TIGR01411">
    <property type="entry name" value="tatAE"/>
    <property type="match status" value="1"/>
</dbReference>
<evidence type="ECO:0000256" key="1">
    <source>
        <dbReference type="ARBA" id="ARBA00004162"/>
    </source>
</evidence>
<evidence type="ECO:0000313" key="12">
    <source>
        <dbReference type="Proteomes" id="UP000199029"/>
    </source>
</evidence>
<accession>A0A1I5X0I3</accession>
<keyword evidence="2 9" id="KW-0813">Transport</keyword>
<evidence type="ECO:0000256" key="8">
    <source>
        <dbReference type="ARBA" id="ARBA00023136"/>
    </source>
</evidence>
<organism evidence="11 12">
    <name type="scientific">Hymenobacter arizonensis</name>
    <name type="common">Siccationidurans arizonensis</name>
    <dbReference type="NCBI Taxonomy" id="1227077"/>
    <lineage>
        <taxon>Bacteria</taxon>
        <taxon>Pseudomonadati</taxon>
        <taxon>Bacteroidota</taxon>
        <taxon>Cytophagia</taxon>
        <taxon>Cytophagales</taxon>
        <taxon>Hymenobacteraceae</taxon>
        <taxon>Hymenobacter</taxon>
    </lineage>
</organism>
<gene>
    <name evidence="9" type="primary">tatA</name>
    <name evidence="11" type="ORF">SAMN04515668_1587</name>
</gene>
<dbReference type="GO" id="GO:0043953">
    <property type="term" value="P:protein transport by the Tat complex"/>
    <property type="evidence" value="ECO:0007669"/>
    <property type="project" value="UniProtKB-UniRule"/>
</dbReference>
<feature type="region of interest" description="Disordered" evidence="10">
    <location>
        <begin position="56"/>
        <end position="164"/>
    </location>
</feature>
<dbReference type="PANTHER" id="PTHR42982:SF1">
    <property type="entry name" value="SEC-INDEPENDENT PROTEIN TRANSLOCASE PROTEIN TATA"/>
    <property type="match status" value="1"/>
</dbReference>
<dbReference type="GO" id="GO:0008320">
    <property type="term" value="F:protein transmembrane transporter activity"/>
    <property type="evidence" value="ECO:0007669"/>
    <property type="project" value="UniProtKB-UniRule"/>
</dbReference>
<evidence type="ECO:0000313" key="11">
    <source>
        <dbReference type="EMBL" id="SFQ25515.1"/>
    </source>
</evidence>
<dbReference type="PANTHER" id="PTHR42982">
    <property type="entry name" value="SEC-INDEPENDENT PROTEIN TRANSLOCASE PROTEIN TATA"/>
    <property type="match status" value="1"/>
</dbReference>
<dbReference type="OrthoDB" id="9812812at2"/>
<dbReference type="HAMAP" id="MF_00236">
    <property type="entry name" value="TatA_E"/>
    <property type="match status" value="1"/>
</dbReference>
<evidence type="ECO:0000256" key="3">
    <source>
        <dbReference type="ARBA" id="ARBA00022475"/>
    </source>
</evidence>
<keyword evidence="7 9" id="KW-0811">Translocation</keyword>
<dbReference type="GO" id="GO:0033281">
    <property type="term" value="C:TAT protein transport complex"/>
    <property type="evidence" value="ECO:0007669"/>
    <property type="project" value="UniProtKB-UniRule"/>
</dbReference>
<dbReference type="Proteomes" id="UP000199029">
    <property type="component" value="Unassembled WGS sequence"/>
</dbReference>
<reference evidence="12" key="1">
    <citation type="submission" date="2016-10" db="EMBL/GenBank/DDBJ databases">
        <authorList>
            <person name="Varghese N."/>
            <person name="Submissions S."/>
        </authorList>
    </citation>
    <scope>NUCLEOTIDE SEQUENCE [LARGE SCALE GENOMIC DNA]</scope>
    <source>
        <strain evidence="12">OR362-8,ATCC BAA-1266,JCM 13504</strain>
    </source>
</reference>
<keyword evidence="3 9" id="KW-1003">Cell membrane</keyword>
<feature type="compositionally biased region" description="Low complexity" evidence="10">
    <location>
        <begin position="63"/>
        <end position="75"/>
    </location>
</feature>
<feature type="compositionally biased region" description="Low complexity" evidence="10">
    <location>
        <begin position="82"/>
        <end position="96"/>
    </location>
</feature>
<keyword evidence="5 9" id="KW-0653">Protein transport</keyword>
<keyword evidence="12" id="KW-1185">Reference proteome</keyword>
<evidence type="ECO:0000256" key="6">
    <source>
        <dbReference type="ARBA" id="ARBA00022989"/>
    </source>
</evidence>
<evidence type="ECO:0000256" key="2">
    <source>
        <dbReference type="ARBA" id="ARBA00022448"/>
    </source>
</evidence>
<evidence type="ECO:0000256" key="5">
    <source>
        <dbReference type="ARBA" id="ARBA00022927"/>
    </source>
</evidence>
<keyword evidence="6 9" id="KW-1133">Transmembrane helix</keyword>
<dbReference type="RefSeq" id="WP_092670826.1">
    <property type="nucleotide sequence ID" value="NZ_FOXS01000002.1"/>
</dbReference>
<protein>
    <recommendedName>
        <fullName evidence="9">Sec-independent protein translocase protein TatA</fullName>
    </recommendedName>
</protein>